<dbReference type="GO" id="GO:0070098">
    <property type="term" value="P:chemokine-mediated signaling pathway"/>
    <property type="evidence" value="ECO:0007669"/>
    <property type="project" value="TreeGrafter"/>
</dbReference>
<dbReference type="PANTHER" id="PTHR12015">
    <property type="entry name" value="SMALL INDUCIBLE CYTOKINE A"/>
    <property type="match status" value="1"/>
</dbReference>
<evidence type="ECO:0000256" key="2">
    <source>
        <dbReference type="ARBA" id="ARBA00010868"/>
    </source>
</evidence>
<proteinExistence type="inferred from homology"/>
<evidence type="ECO:0000256" key="5">
    <source>
        <dbReference type="ARBA" id="ARBA00022525"/>
    </source>
</evidence>
<dbReference type="FunFam" id="2.40.50.40:FF:000002">
    <property type="entry name" value="C-C motif chemokine"/>
    <property type="match status" value="1"/>
</dbReference>
<dbReference type="SMART" id="SM00199">
    <property type="entry name" value="SCY"/>
    <property type="match status" value="1"/>
</dbReference>
<organism evidence="10 11">
    <name type="scientific">Carlito syrichta</name>
    <name type="common">Philippine tarsier</name>
    <name type="synonym">Tarsius syrichta</name>
    <dbReference type="NCBI Taxonomy" id="1868482"/>
    <lineage>
        <taxon>Eukaryota</taxon>
        <taxon>Metazoa</taxon>
        <taxon>Chordata</taxon>
        <taxon>Craniata</taxon>
        <taxon>Vertebrata</taxon>
        <taxon>Euteleostomi</taxon>
        <taxon>Mammalia</taxon>
        <taxon>Eutheria</taxon>
        <taxon>Euarchontoglires</taxon>
        <taxon>Primates</taxon>
        <taxon>Haplorrhini</taxon>
        <taxon>Tarsiiformes</taxon>
        <taxon>Tarsiidae</taxon>
        <taxon>Carlito</taxon>
    </lineage>
</organism>
<evidence type="ECO:0000313" key="10">
    <source>
        <dbReference type="Proteomes" id="UP000189704"/>
    </source>
</evidence>
<sequence length="150" mass="16537">MNSSGHFVGVGAENRTEDLPVCSLQSGLGPRWNTQPACLYKVCDSPLTENETCGFQGPQIMGLCPLLCLLFTAADFSPQGFAQPDALNLPTTCCFIFNSKKIPLQRLKSYQITSSQCAQKAVSFRNEVAKEIHADTKEKWVQHHMNQLTA</sequence>
<name>A0A3Q0DPD8_CARSF</name>
<dbReference type="Gene3D" id="2.40.50.40">
    <property type="match status" value="1"/>
</dbReference>
<accession>A0A3Q0DPD8</accession>
<dbReference type="Pfam" id="PF00048">
    <property type="entry name" value="IL8"/>
    <property type="match status" value="1"/>
</dbReference>
<feature type="domain" description="Chemokine interleukin-8-like" evidence="9">
    <location>
        <begin position="90"/>
        <end position="148"/>
    </location>
</feature>
<evidence type="ECO:0000256" key="3">
    <source>
        <dbReference type="ARBA" id="ARBA00022500"/>
    </source>
</evidence>
<evidence type="ECO:0000256" key="6">
    <source>
        <dbReference type="ARBA" id="ARBA00022729"/>
    </source>
</evidence>
<dbReference type="InterPro" id="IPR001811">
    <property type="entry name" value="Chemokine_IL8-like_dom"/>
</dbReference>
<dbReference type="GO" id="GO:0061844">
    <property type="term" value="P:antimicrobial humoral immune response mediated by antimicrobial peptide"/>
    <property type="evidence" value="ECO:0007669"/>
    <property type="project" value="TreeGrafter"/>
</dbReference>
<evidence type="ECO:0000259" key="9">
    <source>
        <dbReference type="SMART" id="SM00199"/>
    </source>
</evidence>
<gene>
    <name evidence="11" type="primary">LOC103250341</name>
</gene>
<dbReference type="Proteomes" id="UP000189704">
    <property type="component" value="Unplaced"/>
</dbReference>
<evidence type="ECO:0000256" key="7">
    <source>
        <dbReference type="ARBA" id="ARBA00023157"/>
    </source>
</evidence>
<dbReference type="PANTHER" id="PTHR12015:SF147">
    <property type="entry name" value="C-C MOTIF CHEMOKINE 13"/>
    <property type="match status" value="1"/>
</dbReference>
<dbReference type="GO" id="GO:0030335">
    <property type="term" value="P:positive regulation of cell migration"/>
    <property type="evidence" value="ECO:0007669"/>
    <property type="project" value="TreeGrafter"/>
</dbReference>
<evidence type="ECO:0000256" key="4">
    <source>
        <dbReference type="ARBA" id="ARBA00022514"/>
    </source>
</evidence>
<keyword evidence="8" id="KW-0395">Inflammatory response</keyword>
<dbReference type="GO" id="GO:0048020">
    <property type="term" value="F:CCR chemokine receptor binding"/>
    <property type="evidence" value="ECO:0007669"/>
    <property type="project" value="TreeGrafter"/>
</dbReference>
<evidence type="ECO:0000313" key="11">
    <source>
        <dbReference type="RefSeq" id="XP_021563653.1"/>
    </source>
</evidence>
<evidence type="ECO:0000256" key="1">
    <source>
        <dbReference type="ARBA" id="ARBA00004613"/>
    </source>
</evidence>
<dbReference type="GO" id="GO:0005615">
    <property type="term" value="C:extracellular space"/>
    <property type="evidence" value="ECO:0007669"/>
    <property type="project" value="UniProtKB-KW"/>
</dbReference>
<dbReference type="KEGG" id="csyr:103250341"/>
<dbReference type="InterPro" id="IPR036048">
    <property type="entry name" value="Interleukin_8-like_sf"/>
</dbReference>
<dbReference type="GeneID" id="103250341"/>
<keyword evidence="7" id="KW-1015">Disulfide bond</keyword>
<comment type="subcellular location">
    <subcellularLocation>
        <location evidence="1">Secreted</location>
    </subcellularLocation>
</comment>
<dbReference type="RefSeq" id="XP_021563653.1">
    <property type="nucleotide sequence ID" value="XM_021707978.1"/>
</dbReference>
<dbReference type="CDD" id="cd00272">
    <property type="entry name" value="Chemokine_CC"/>
    <property type="match status" value="1"/>
</dbReference>
<dbReference type="SUPFAM" id="SSF54117">
    <property type="entry name" value="Interleukin 8-like chemokines"/>
    <property type="match status" value="1"/>
</dbReference>
<keyword evidence="6" id="KW-0732">Signal</keyword>
<dbReference type="GO" id="GO:0008009">
    <property type="term" value="F:chemokine activity"/>
    <property type="evidence" value="ECO:0007669"/>
    <property type="project" value="InterPro"/>
</dbReference>
<evidence type="ECO:0000256" key="8">
    <source>
        <dbReference type="ARBA" id="ARBA00023198"/>
    </source>
</evidence>
<dbReference type="GO" id="GO:0006954">
    <property type="term" value="P:inflammatory response"/>
    <property type="evidence" value="ECO:0007669"/>
    <property type="project" value="UniProtKB-KW"/>
</dbReference>
<dbReference type="OrthoDB" id="8934837at2759"/>
<dbReference type="AlphaFoldDB" id="A0A3Q0DPD8"/>
<reference evidence="11" key="1">
    <citation type="submission" date="2025-08" db="UniProtKB">
        <authorList>
            <consortium name="RefSeq"/>
        </authorList>
    </citation>
    <scope>IDENTIFICATION</scope>
</reference>
<keyword evidence="3" id="KW-0145">Chemotaxis</keyword>
<protein>
    <submittedName>
        <fullName evidence="11">C-C motif chemokine 13</fullName>
    </submittedName>
</protein>
<keyword evidence="5" id="KW-0964">Secreted</keyword>
<keyword evidence="10" id="KW-1185">Reference proteome</keyword>
<comment type="similarity">
    <text evidence="2">Belongs to the intercrine beta (chemokine CC) family.</text>
</comment>
<dbReference type="GO" id="GO:0048245">
    <property type="term" value="P:eosinophil chemotaxis"/>
    <property type="evidence" value="ECO:0007669"/>
    <property type="project" value="TreeGrafter"/>
</dbReference>
<dbReference type="InterPro" id="IPR039809">
    <property type="entry name" value="Chemokine_b/g/d"/>
</dbReference>
<keyword evidence="4" id="KW-0202">Cytokine</keyword>
<dbReference type="STRING" id="1868482.ENSTSYP00000031562"/>